<feature type="compositionally biased region" description="Basic and acidic residues" evidence="1">
    <location>
        <begin position="468"/>
        <end position="479"/>
    </location>
</feature>
<accession>A0A238X4G9</accession>
<gene>
    <name evidence="3" type="ORF">SAMN06264855_11331</name>
</gene>
<reference evidence="3 4" key="1">
    <citation type="submission" date="2017-06" db="EMBL/GenBank/DDBJ databases">
        <authorList>
            <person name="Kim H.J."/>
            <person name="Triplett B.A."/>
        </authorList>
    </citation>
    <scope>NUCLEOTIDE SEQUENCE [LARGE SCALE GENOMIC DNA]</scope>
    <source>
        <strain evidence="3 4">DSM 8800</strain>
    </source>
</reference>
<feature type="compositionally biased region" description="Basic and acidic residues" evidence="1">
    <location>
        <begin position="397"/>
        <end position="407"/>
    </location>
</feature>
<feature type="region of interest" description="Disordered" evidence="1">
    <location>
        <begin position="397"/>
        <end position="453"/>
    </location>
</feature>
<feature type="compositionally biased region" description="Basic and acidic residues" evidence="1">
    <location>
        <begin position="491"/>
        <end position="502"/>
    </location>
</feature>
<evidence type="ECO:0000256" key="1">
    <source>
        <dbReference type="SAM" id="MobiDB-lite"/>
    </source>
</evidence>
<feature type="compositionally biased region" description="Acidic residues" evidence="1">
    <location>
        <begin position="310"/>
        <end position="320"/>
    </location>
</feature>
<dbReference type="EMBL" id="FZNQ01000013">
    <property type="protein sequence ID" value="SNR53491.1"/>
    <property type="molecule type" value="Genomic_DNA"/>
</dbReference>
<dbReference type="RefSeq" id="WP_089385277.1">
    <property type="nucleotide sequence ID" value="NZ_FZNQ01000013.1"/>
</dbReference>
<keyword evidence="4" id="KW-1185">Reference proteome</keyword>
<feature type="region of interest" description="Disordered" evidence="1">
    <location>
        <begin position="468"/>
        <end position="541"/>
    </location>
</feature>
<feature type="compositionally biased region" description="Basic and acidic residues" evidence="1">
    <location>
        <begin position="328"/>
        <end position="341"/>
    </location>
</feature>
<evidence type="ECO:0000313" key="3">
    <source>
        <dbReference type="EMBL" id="SNR53491.1"/>
    </source>
</evidence>
<keyword evidence="2" id="KW-0812">Transmembrane</keyword>
<dbReference type="InterPro" id="IPR055710">
    <property type="entry name" value="DUF7286"/>
</dbReference>
<feature type="compositionally biased region" description="Low complexity" evidence="1">
    <location>
        <begin position="100"/>
        <end position="112"/>
    </location>
</feature>
<protein>
    <submittedName>
        <fullName evidence="3">Uncharacterized protein</fullName>
    </submittedName>
</protein>
<feature type="compositionally biased region" description="Acidic residues" evidence="1">
    <location>
        <begin position="1074"/>
        <end position="1091"/>
    </location>
</feature>
<keyword evidence="2" id="KW-1133">Transmembrane helix</keyword>
<organism evidence="3 4">
    <name type="scientific">Halorubrum vacuolatum</name>
    <name type="common">Natronobacterium vacuolatum</name>
    <dbReference type="NCBI Taxonomy" id="63740"/>
    <lineage>
        <taxon>Archaea</taxon>
        <taxon>Methanobacteriati</taxon>
        <taxon>Methanobacteriota</taxon>
        <taxon>Stenosarchaea group</taxon>
        <taxon>Halobacteria</taxon>
        <taxon>Halobacteriales</taxon>
        <taxon>Haloferacaceae</taxon>
        <taxon>Halorubrum</taxon>
    </lineage>
</organism>
<feature type="compositionally biased region" description="Polar residues" evidence="1">
    <location>
        <begin position="426"/>
        <end position="441"/>
    </location>
</feature>
<keyword evidence="2" id="KW-0472">Membrane</keyword>
<sequence>MTEGNPDGHRSGNVTGLIADRRARVPFALIGVLLLVTSTAYALGVAEQGLVGEDRSVERAVERVEADTTTALKTAAREASHDAAAEPVTAAPSRIDGVETGADGTTQQTTDAVRSESAFEDALRIRLAIAAAESLSNVETNVGEVSASASMAGADEPDELAEARDRVSIEPVADGTAIRVTFAEVRTVATRDGRTVADRTADRTVVVDVPILGAHERTERFEKRLNSGPVEGPGLGRQLTASLYPMTWARGYAQYAGAPVRNVLANRHVELATNAGVVRTQRDVFGAADPSARGGLARATAETGVADVLEPTDLDEEDWAETVLDAPTPDRDAIGTGDGRDPSLPGADPEGGLSENDHADETTSVAVDHAADVGLTRTTEEMDRLLREAHRVEATLEAEGTRVEYGGRLRPPSPGSDWRRVDRRTSSSLSVSGEGTPTGVPSGTVEPRESVSFGDATREVVVERRATADWEREVERRDEDGEVTTVTQRRTTRDRATDRYRVDVSVTGEYAPTDPGPSRRTATFGASGSDAEPDLSDTPETARADLNVADASGVDRIARRAVSEGDVTESTTVVGARPDDAEERITADLIEVHEEVRGIETETRMGDVAGSEADPHGTLASQIETKRMALADPPERYDGAIDRGRLGVRIYYIDAVIEELESASEDQTGAVDRLFDRIESAFGGPSIGEVIASKEKTRDVEPHAVGADGPGGEVRFVPEGSPGYLPRTAIDGADVDGVDGTETRPLATRNLNYVTVPYDDISGGIVDRILGTEETVGPGVAGRALVTADAALEASGGPDADPDLRADRDVLAYRLDRSLMTVDRELVDAAADRTDLSETERRDAVEAVTDSYGSTGEHALHVGNGSHADRVANELAARDGLSRRDEVALGASLRVSVRTAAGRDAVRVPARFVDETTDEARDHVRDRLEDAAEDGTERAVEEASERWAPEPVRRVGAGLPVAPTPGYWVATVNAWQVEVRGEYPAFTVHADVGSPGRSFEYVRTAGKATVTVGDTEIVLGETEPVRFETGTLVVIAVPPGPPGVGDVDGTRDETSDGWPCPGVPAGVDGASASEGDDATGEPWDGECDTRP</sequence>
<feature type="region of interest" description="Disordered" evidence="1">
    <location>
        <begin position="1039"/>
        <end position="1091"/>
    </location>
</feature>
<evidence type="ECO:0000313" key="4">
    <source>
        <dbReference type="Proteomes" id="UP000198397"/>
    </source>
</evidence>
<evidence type="ECO:0000256" key="2">
    <source>
        <dbReference type="SAM" id="Phobius"/>
    </source>
</evidence>
<proteinExistence type="predicted"/>
<feature type="transmembrane region" description="Helical" evidence="2">
    <location>
        <begin position="27"/>
        <end position="46"/>
    </location>
</feature>
<feature type="region of interest" description="Disordered" evidence="1">
    <location>
        <begin position="287"/>
        <end position="358"/>
    </location>
</feature>
<dbReference type="Pfam" id="PF23957">
    <property type="entry name" value="DUF7286"/>
    <property type="match status" value="1"/>
</dbReference>
<dbReference type="Proteomes" id="UP000198397">
    <property type="component" value="Unassembled WGS sequence"/>
</dbReference>
<feature type="region of interest" description="Disordered" evidence="1">
    <location>
        <begin position="95"/>
        <end position="115"/>
    </location>
</feature>
<dbReference type="OrthoDB" id="124691at2157"/>
<dbReference type="AlphaFoldDB" id="A0A238X4G9"/>
<name>A0A238X4G9_HALVU</name>